<feature type="transmembrane region" description="Helical" evidence="1">
    <location>
        <begin position="34"/>
        <end position="57"/>
    </location>
</feature>
<keyword evidence="3" id="KW-1185">Reference proteome</keyword>
<evidence type="ECO:0000313" key="2">
    <source>
        <dbReference type="EMBL" id="WMV57642.1"/>
    </source>
</evidence>
<sequence>MITLKEILKTLSKTIILAWLPSLKPKWKITRECLMNLALMTFGKLQLMFFGTLVLSLSPRKIKPPKSCIP</sequence>
<evidence type="ECO:0000256" key="1">
    <source>
        <dbReference type="SAM" id="Phobius"/>
    </source>
</evidence>
<keyword evidence="1" id="KW-1133">Transmembrane helix</keyword>
<organism evidence="2 3">
    <name type="scientific">Solanum verrucosum</name>
    <dbReference type="NCBI Taxonomy" id="315347"/>
    <lineage>
        <taxon>Eukaryota</taxon>
        <taxon>Viridiplantae</taxon>
        <taxon>Streptophyta</taxon>
        <taxon>Embryophyta</taxon>
        <taxon>Tracheophyta</taxon>
        <taxon>Spermatophyta</taxon>
        <taxon>Magnoliopsida</taxon>
        <taxon>eudicotyledons</taxon>
        <taxon>Gunneridae</taxon>
        <taxon>Pentapetalae</taxon>
        <taxon>asterids</taxon>
        <taxon>lamiids</taxon>
        <taxon>Solanales</taxon>
        <taxon>Solanaceae</taxon>
        <taxon>Solanoideae</taxon>
        <taxon>Solaneae</taxon>
        <taxon>Solanum</taxon>
    </lineage>
</organism>
<evidence type="ECO:0000313" key="3">
    <source>
        <dbReference type="Proteomes" id="UP001234989"/>
    </source>
</evidence>
<protein>
    <submittedName>
        <fullName evidence="2">Uncharacterized protein</fullName>
    </submittedName>
</protein>
<dbReference type="Proteomes" id="UP001234989">
    <property type="component" value="Chromosome 12"/>
</dbReference>
<reference evidence="2" key="1">
    <citation type="submission" date="2023-08" db="EMBL/GenBank/DDBJ databases">
        <title>A de novo genome assembly of Solanum verrucosum Schlechtendal, a Mexican diploid species geographically isolated from the other diploid A-genome species in potato relatives.</title>
        <authorList>
            <person name="Hosaka K."/>
        </authorList>
    </citation>
    <scope>NUCLEOTIDE SEQUENCE</scope>
    <source>
        <tissue evidence="2">Young leaves</tissue>
    </source>
</reference>
<keyword evidence="1" id="KW-0472">Membrane</keyword>
<keyword evidence="1" id="KW-0812">Transmembrane</keyword>
<proteinExistence type="predicted"/>
<dbReference type="AlphaFoldDB" id="A0AAF0V435"/>
<name>A0AAF0V435_SOLVR</name>
<dbReference type="EMBL" id="CP133623">
    <property type="protein sequence ID" value="WMV57642.1"/>
    <property type="molecule type" value="Genomic_DNA"/>
</dbReference>
<accession>A0AAF0V435</accession>
<gene>
    <name evidence="2" type="ORF">MTR67_051027</name>
</gene>